<dbReference type="GO" id="GO:0004601">
    <property type="term" value="F:peroxidase activity"/>
    <property type="evidence" value="ECO:0007669"/>
    <property type="project" value="UniProtKB-KW"/>
</dbReference>
<comment type="function">
    <text evidence="7">Has an organic peroxide-dependent peroxidase activity.</text>
</comment>
<protein>
    <recommendedName>
        <fullName evidence="7">Catalase-related peroxidase</fullName>
        <ecNumber evidence="7">1.11.1.-</ecNumber>
    </recommendedName>
</protein>
<evidence type="ECO:0000313" key="11">
    <source>
        <dbReference type="Proteomes" id="UP001055336"/>
    </source>
</evidence>
<evidence type="ECO:0000256" key="3">
    <source>
        <dbReference type="ARBA" id="ARBA00022617"/>
    </source>
</evidence>
<sequence>MTEPTETGRPSRRDVVRGAAAVGAFLAVDAGALLTAFNWVGPKRITPQAFLDAFNKAFGRHHGYRTNHAKGVSVIGWFDSNGNGTELSTATVFAPGRTPVIGRFSAAGGNPHTVDSSGTGRGLGLAFGFPGSDQWRTAMLNLPVFPDPSPQSMYDRLAATVPDPKTGKPDPAAMTRFYAAHPPAARAMAILKQFKPTPGFADSTFSGLIAFYFVNAAGQRLPVRWALTPLQQALPPSTGPDALFGPLVEQLRAGPLRWRLMLTVGKPSDPTTDATLPWPADRRTVDAGVLTLDTVADDGRGNARDINFDPLVLPPGIEPSDDPLLSARSAVYAASYRRRTGENTL</sequence>
<comment type="cofactor">
    <cofactor evidence="7">
        <name>heme</name>
        <dbReference type="ChEBI" id="CHEBI:30413"/>
    </cofactor>
</comment>
<dbReference type="EMBL" id="CP092488">
    <property type="protein sequence ID" value="UMB71530.1"/>
    <property type="molecule type" value="Genomic_DNA"/>
</dbReference>
<dbReference type="SMART" id="SM01060">
    <property type="entry name" value="Catalase"/>
    <property type="match status" value="1"/>
</dbReference>
<keyword evidence="6 7" id="KW-0408">Iron</keyword>
<dbReference type="PANTHER" id="PTHR11465:SF9">
    <property type="entry name" value="CATALASE"/>
    <property type="match status" value="1"/>
</dbReference>
<evidence type="ECO:0000256" key="2">
    <source>
        <dbReference type="ARBA" id="ARBA00022559"/>
    </source>
</evidence>
<evidence type="ECO:0000256" key="7">
    <source>
        <dbReference type="PIRNR" id="PIRNR000296"/>
    </source>
</evidence>
<keyword evidence="5 7" id="KW-0560">Oxidoreductase</keyword>
<keyword evidence="8" id="KW-1133">Transmembrane helix</keyword>
<dbReference type="PANTHER" id="PTHR11465">
    <property type="entry name" value="CATALASE"/>
    <property type="match status" value="1"/>
</dbReference>
<dbReference type="RefSeq" id="WP_240263281.1">
    <property type="nucleotide sequence ID" value="NZ_CP092488.2"/>
</dbReference>
<dbReference type="PRINTS" id="PR00067">
    <property type="entry name" value="CATALASE"/>
</dbReference>
<dbReference type="InterPro" id="IPR020835">
    <property type="entry name" value="Catalase_sf"/>
</dbReference>
<dbReference type="Gene3D" id="2.40.180.10">
    <property type="entry name" value="Catalase core domain"/>
    <property type="match status" value="1"/>
</dbReference>
<dbReference type="CDD" id="cd08153">
    <property type="entry name" value="srpA_like"/>
    <property type="match status" value="1"/>
</dbReference>
<keyword evidence="3 7" id="KW-0349">Heme</keyword>
<dbReference type="InterPro" id="IPR024168">
    <property type="entry name" value="Catalase_SrpA-type_pred"/>
</dbReference>
<dbReference type="PROSITE" id="PS51318">
    <property type="entry name" value="TAT"/>
    <property type="match status" value="1"/>
</dbReference>
<dbReference type="Gene3D" id="1.20.1280.120">
    <property type="match status" value="1"/>
</dbReference>
<evidence type="ECO:0000313" key="10">
    <source>
        <dbReference type="EMBL" id="UMB71530.1"/>
    </source>
</evidence>
<dbReference type="InterPro" id="IPR011614">
    <property type="entry name" value="Catalase_core"/>
</dbReference>
<proteinExistence type="inferred from homology"/>
<accession>A0ABY3VVL1</accession>
<dbReference type="InterPro" id="IPR006311">
    <property type="entry name" value="TAT_signal"/>
</dbReference>
<evidence type="ECO:0000256" key="4">
    <source>
        <dbReference type="ARBA" id="ARBA00022723"/>
    </source>
</evidence>
<dbReference type="Pfam" id="PF00199">
    <property type="entry name" value="Catalase"/>
    <property type="match status" value="2"/>
</dbReference>
<keyword evidence="8" id="KW-0812">Transmembrane</keyword>
<feature type="transmembrane region" description="Helical" evidence="8">
    <location>
        <begin position="20"/>
        <end position="40"/>
    </location>
</feature>
<dbReference type="InterPro" id="IPR018028">
    <property type="entry name" value="Catalase"/>
</dbReference>
<dbReference type="EC" id="1.11.1.-" evidence="7"/>
<keyword evidence="2 7" id="KW-0575">Peroxidase</keyword>
<evidence type="ECO:0000259" key="9">
    <source>
        <dbReference type="SMART" id="SM01060"/>
    </source>
</evidence>
<keyword evidence="11" id="KW-1185">Reference proteome</keyword>
<evidence type="ECO:0000256" key="8">
    <source>
        <dbReference type="SAM" id="Phobius"/>
    </source>
</evidence>
<comment type="similarity">
    <text evidence="1 7">Belongs to the catalase family.</text>
</comment>
<dbReference type="SUPFAM" id="SSF56634">
    <property type="entry name" value="Heme-dependent catalase-like"/>
    <property type="match status" value="1"/>
</dbReference>
<keyword evidence="8" id="KW-0472">Membrane</keyword>
<evidence type="ECO:0000256" key="1">
    <source>
        <dbReference type="ARBA" id="ARBA00005329"/>
    </source>
</evidence>
<dbReference type="Proteomes" id="UP001055336">
    <property type="component" value="Chromosome"/>
</dbReference>
<gene>
    <name evidence="10" type="ORF">MKK62_09965</name>
</gene>
<evidence type="ECO:0000256" key="5">
    <source>
        <dbReference type="ARBA" id="ARBA00023002"/>
    </source>
</evidence>
<evidence type="ECO:0000256" key="6">
    <source>
        <dbReference type="ARBA" id="ARBA00023004"/>
    </source>
</evidence>
<dbReference type="PROSITE" id="PS51402">
    <property type="entry name" value="CATALASE_3"/>
    <property type="match status" value="1"/>
</dbReference>
<organism evidence="10 11">
    <name type="scientific">Mycobacterium paraterrae</name>
    <dbReference type="NCBI Taxonomy" id="577492"/>
    <lineage>
        <taxon>Bacteria</taxon>
        <taxon>Bacillati</taxon>
        <taxon>Actinomycetota</taxon>
        <taxon>Actinomycetes</taxon>
        <taxon>Mycobacteriales</taxon>
        <taxon>Mycobacteriaceae</taxon>
        <taxon>Mycobacterium</taxon>
    </lineage>
</organism>
<dbReference type="PIRSF" id="PIRSF000296">
    <property type="entry name" value="SrpA"/>
    <property type="match status" value="1"/>
</dbReference>
<name>A0ABY3VVL1_9MYCO</name>
<keyword evidence="4 7" id="KW-0479">Metal-binding</keyword>
<feature type="domain" description="Catalase core" evidence="9">
    <location>
        <begin position="19"/>
        <end position="344"/>
    </location>
</feature>
<reference evidence="10" key="1">
    <citation type="submission" date="2022-08" db="EMBL/GenBank/DDBJ databases">
        <title>Whole genome sequencing of non-tuberculosis mycobacteria type-strains.</title>
        <authorList>
            <person name="Igarashi Y."/>
            <person name="Osugi A."/>
            <person name="Mitarai S."/>
        </authorList>
    </citation>
    <scope>NUCLEOTIDE SEQUENCE</scope>
    <source>
        <strain evidence="10">DSM 45127</strain>
    </source>
</reference>